<dbReference type="PANTHER" id="PTHR30437">
    <property type="entry name" value="TRANSCRIPTION ELONGATION FACTOR GREA"/>
    <property type="match status" value="1"/>
</dbReference>
<proteinExistence type="predicted"/>
<comment type="caution">
    <text evidence="2">The sequence shown here is derived from an EMBL/GenBank/DDBJ whole genome shotgun (WGS) entry which is preliminary data.</text>
</comment>
<dbReference type="GO" id="GO:0003746">
    <property type="term" value="F:translation elongation factor activity"/>
    <property type="evidence" value="ECO:0007669"/>
    <property type="project" value="UniProtKB-KW"/>
</dbReference>
<dbReference type="GO" id="GO:0003677">
    <property type="term" value="F:DNA binding"/>
    <property type="evidence" value="ECO:0007669"/>
    <property type="project" value="InterPro"/>
</dbReference>
<dbReference type="Proteomes" id="UP000054977">
    <property type="component" value="Unassembled WGS sequence"/>
</dbReference>
<reference evidence="2" key="1">
    <citation type="submission" date="2016-01" db="EMBL/GenBank/DDBJ databases">
        <authorList>
            <person name="Peeters C."/>
        </authorList>
    </citation>
    <scope>NUCLEOTIDE SEQUENCE [LARGE SCALE GENOMIC DNA]</scope>
    <source>
        <strain evidence="2">LMG 22934</strain>
    </source>
</reference>
<dbReference type="OrthoDB" id="192847at2"/>
<dbReference type="InterPro" id="IPR001437">
    <property type="entry name" value="Tscrpt_elong_fac_GreA/B_C"/>
</dbReference>
<dbReference type="PANTHER" id="PTHR30437:SF5">
    <property type="entry name" value="REGULATOR OF NUCLEOSIDE DIPHOSPHATE KINASE"/>
    <property type="match status" value="1"/>
</dbReference>
<evidence type="ECO:0000259" key="1">
    <source>
        <dbReference type="Pfam" id="PF01272"/>
    </source>
</evidence>
<dbReference type="EMBL" id="FCNW02000043">
    <property type="protein sequence ID" value="SAL59664.1"/>
    <property type="molecule type" value="Genomic_DNA"/>
</dbReference>
<sequence length="147" mass="16015">MPLVQVGSFADSRSRSDNSRILSETDIARLKRGGYLITASAQQRALLEELEAMAVFVDSADVPPDVITLNTTLECVDVGGDVYRWTLVYPDEADYQRGRISVLSPAGIALLGARCGHIVDCRAPSGSLTRYLISRIVQQPESSRTTD</sequence>
<dbReference type="Gene3D" id="3.10.50.30">
    <property type="entry name" value="Transcription elongation factor, GreA/GreB, C-terminal domain"/>
    <property type="match status" value="1"/>
</dbReference>
<name>A0A158ISP5_9BURK</name>
<protein>
    <submittedName>
        <fullName evidence="2">Transcription elongation factor</fullName>
    </submittedName>
</protein>
<keyword evidence="3" id="KW-1185">Reference proteome</keyword>
<dbReference type="InterPro" id="IPR023459">
    <property type="entry name" value="Tscrpt_elong_fac_GreA/B_fam"/>
</dbReference>
<dbReference type="SUPFAM" id="SSF54534">
    <property type="entry name" value="FKBP-like"/>
    <property type="match status" value="1"/>
</dbReference>
<dbReference type="GO" id="GO:0070063">
    <property type="term" value="F:RNA polymerase binding"/>
    <property type="evidence" value="ECO:0007669"/>
    <property type="project" value="InterPro"/>
</dbReference>
<keyword evidence="2" id="KW-0648">Protein biosynthesis</keyword>
<gene>
    <name evidence="2" type="ORF">AWB65_05357</name>
</gene>
<dbReference type="STRING" id="326474.AWB65_05357"/>
<accession>A0A158ISP5</accession>
<dbReference type="AlphaFoldDB" id="A0A158ISP5"/>
<dbReference type="GO" id="GO:0006354">
    <property type="term" value="P:DNA-templated transcription elongation"/>
    <property type="evidence" value="ECO:0007669"/>
    <property type="project" value="TreeGrafter"/>
</dbReference>
<evidence type="ECO:0000313" key="3">
    <source>
        <dbReference type="Proteomes" id="UP000054977"/>
    </source>
</evidence>
<organism evidence="2 3">
    <name type="scientific">Caballeronia humi</name>
    <dbReference type="NCBI Taxonomy" id="326474"/>
    <lineage>
        <taxon>Bacteria</taxon>
        <taxon>Pseudomonadati</taxon>
        <taxon>Pseudomonadota</taxon>
        <taxon>Betaproteobacteria</taxon>
        <taxon>Burkholderiales</taxon>
        <taxon>Burkholderiaceae</taxon>
        <taxon>Caballeronia</taxon>
    </lineage>
</organism>
<dbReference type="RefSeq" id="WP_087670032.1">
    <property type="nucleotide sequence ID" value="NZ_FCNW02000043.1"/>
</dbReference>
<dbReference type="Pfam" id="PF01272">
    <property type="entry name" value="GreA_GreB"/>
    <property type="match status" value="1"/>
</dbReference>
<feature type="domain" description="Transcription elongation factor GreA/GreB C-terminal" evidence="1">
    <location>
        <begin position="63"/>
        <end position="133"/>
    </location>
</feature>
<dbReference type="GO" id="GO:0032784">
    <property type="term" value="P:regulation of DNA-templated transcription elongation"/>
    <property type="evidence" value="ECO:0007669"/>
    <property type="project" value="InterPro"/>
</dbReference>
<dbReference type="InterPro" id="IPR036953">
    <property type="entry name" value="GreA/GreB_C_sf"/>
</dbReference>
<evidence type="ECO:0000313" key="2">
    <source>
        <dbReference type="EMBL" id="SAL59664.1"/>
    </source>
</evidence>
<keyword evidence="2" id="KW-0251">Elongation factor</keyword>